<comment type="caution">
    <text evidence="1">The sequence shown here is derived from an EMBL/GenBank/DDBJ whole genome shotgun (WGS) entry which is preliminary data.</text>
</comment>
<dbReference type="STRING" id="1817764.A2637_05390"/>
<dbReference type="Proteomes" id="UP000179360">
    <property type="component" value="Unassembled WGS sequence"/>
</dbReference>
<evidence type="ECO:0000313" key="2">
    <source>
        <dbReference type="Proteomes" id="UP000179360"/>
    </source>
</evidence>
<sequence length="73" mass="8296">MRDTTPEVERYLRERYRALTGAERIAMGASMFETARALALASFPPGLSQQEVRRRLCERFYGALAGRVYPAGR</sequence>
<protein>
    <submittedName>
        <fullName evidence="1">Uncharacterized protein</fullName>
    </submittedName>
</protein>
<reference evidence="1 2" key="1">
    <citation type="journal article" date="2016" name="Nat. Commun.">
        <title>Thousands of microbial genomes shed light on interconnected biogeochemical processes in an aquifer system.</title>
        <authorList>
            <person name="Anantharaman K."/>
            <person name="Brown C.T."/>
            <person name="Hug L.A."/>
            <person name="Sharon I."/>
            <person name="Castelle C.J."/>
            <person name="Probst A.J."/>
            <person name="Thomas B.C."/>
            <person name="Singh A."/>
            <person name="Wilkins M.J."/>
            <person name="Karaoz U."/>
            <person name="Brodie E.L."/>
            <person name="Williams K.H."/>
            <person name="Hubbard S.S."/>
            <person name="Banfield J.F."/>
        </authorList>
    </citation>
    <scope>NUCLEOTIDE SEQUENCE [LARGE SCALE GENOMIC DNA]</scope>
</reference>
<organism evidence="1 2">
    <name type="scientific">Candidatus Muproteobacteria bacterium RIFCSPHIGHO2_01_FULL_65_16</name>
    <dbReference type="NCBI Taxonomy" id="1817764"/>
    <lineage>
        <taxon>Bacteria</taxon>
        <taxon>Pseudomonadati</taxon>
        <taxon>Pseudomonadota</taxon>
        <taxon>Candidatus Muproteobacteria</taxon>
    </lineage>
</organism>
<name>A0A1F6TND6_9PROT</name>
<proteinExistence type="predicted"/>
<accession>A0A1F6TND6</accession>
<gene>
    <name evidence="1" type="ORF">A2637_05390</name>
</gene>
<dbReference type="AlphaFoldDB" id="A0A1F6TND6"/>
<evidence type="ECO:0000313" key="1">
    <source>
        <dbReference type="EMBL" id="OGI46576.1"/>
    </source>
</evidence>
<dbReference type="EMBL" id="MFSY01000042">
    <property type="protein sequence ID" value="OGI46576.1"/>
    <property type="molecule type" value="Genomic_DNA"/>
</dbReference>